<evidence type="ECO:0000256" key="2">
    <source>
        <dbReference type="ARBA" id="ARBA00022729"/>
    </source>
</evidence>
<dbReference type="Gene3D" id="1.20.1420.20">
    <property type="entry name" value="M75 peptidase, HXXE motif"/>
    <property type="match status" value="1"/>
</dbReference>
<protein>
    <submittedName>
        <fullName evidence="5">Imelysin family protein</fullName>
    </submittedName>
</protein>
<dbReference type="Pfam" id="PF09375">
    <property type="entry name" value="Peptidase_M75"/>
    <property type="match status" value="1"/>
</dbReference>
<evidence type="ECO:0000259" key="4">
    <source>
        <dbReference type="Pfam" id="PF09375"/>
    </source>
</evidence>
<organism evidence="5 6">
    <name type="scientific">Aequorivita xiaoshiensis</name>
    <dbReference type="NCBI Taxonomy" id="2874476"/>
    <lineage>
        <taxon>Bacteria</taxon>
        <taxon>Pseudomonadati</taxon>
        <taxon>Bacteroidota</taxon>
        <taxon>Flavobacteriia</taxon>
        <taxon>Flavobacteriales</taxon>
        <taxon>Flavobacteriaceae</taxon>
        <taxon>Aequorivita</taxon>
    </lineage>
</organism>
<dbReference type="GO" id="GO:0030313">
    <property type="term" value="C:cell envelope"/>
    <property type="evidence" value="ECO:0007669"/>
    <property type="project" value="UniProtKB-SubCell"/>
</dbReference>
<reference evidence="5" key="1">
    <citation type="submission" date="2021-09" db="EMBL/GenBank/DDBJ databases">
        <title>Genome of Aequorivita sp. strain F64183.</title>
        <authorList>
            <person name="Wang Y."/>
        </authorList>
    </citation>
    <scope>NUCLEOTIDE SEQUENCE</scope>
    <source>
        <strain evidence="5">F64183</strain>
    </source>
</reference>
<gene>
    <name evidence="5" type="ORF">K8344_12360</name>
</gene>
<feature type="signal peptide" evidence="3">
    <location>
        <begin position="1"/>
        <end position="21"/>
    </location>
</feature>
<name>A0A9X1R548_9FLAO</name>
<keyword evidence="2 3" id="KW-0732">Signal</keyword>
<dbReference type="RefSeq" id="WP_237608996.1">
    <property type="nucleotide sequence ID" value="NZ_JAIRBB010000013.1"/>
</dbReference>
<feature type="chain" id="PRO_5040826325" evidence="3">
    <location>
        <begin position="22"/>
        <end position="373"/>
    </location>
</feature>
<dbReference type="Proteomes" id="UP001139462">
    <property type="component" value="Unassembled WGS sequence"/>
</dbReference>
<evidence type="ECO:0000256" key="3">
    <source>
        <dbReference type="SAM" id="SignalP"/>
    </source>
</evidence>
<proteinExistence type="predicted"/>
<dbReference type="PROSITE" id="PS51257">
    <property type="entry name" value="PROKAR_LIPOPROTEIN"/>
    <property type="match status" value="1"/>
</dbReference>
<accession>A0A9X1R548</accession>
<feature type="domain" description="Imelysin-like" evidence="4">
    <location>
        <begin position="48"/>
        <end position="347"/>
    </location>
</feature>
<evidence type="ECO:0000256" key="1">
    <source>
        <dbReference type="ARBA" id="ARBA00004196"/>
    </source>
</evidence>
<dbReference type="InterPro" id="IPR018976">
    <property type="entry name" value="Imelysin-like"/>
</dbReference>
<evidence type="ECO:0000313" key="6">
    <source>
        <dbReference type="Proteomes" id="UP001139462"/>
    </source>
</evidence>
<sequence length="373" mass="41576">MRFLQVSVLLITIFTSIVACSSDNDTPQDEGDNFDRGTMLVNWADNIIIPAYTNFNLKATALEASTAQFTANPTAENLQLLRSAWKDSYVSFQNVSMFEIGKAEELRFRNRLNVYPANTDQIENFISSGDYDFALPSTIDKQGFPALDYMLNGLAENDTEIIQFYTTNANSEGYRNYLLALSESISSLSNAVLDSWINGYRDTFVANTSSSASGAVDKLTNDYIFYFEKSLRAGKVGIPAGVFSAETLPQNVEAYYKKDISKELLLEAIAASQNFFNGKSFDGNENGPGFNTYLNYLNTIKNGENLGDLINSQFAVAKTKANELNPNLAQQIETDNFKMLETYDELQRLVILMKVDMVQAFDVSIDYIDSDGD</sequence>
<dbReference type="InterPro" id="IPR034984">
    <property type="entry name" value="Imelysin-like_IPPA"/>
</dbReference>
<evidence type="ECO:0000313" key="5">
    <source>
        <dbReference type="EMBL" id="MCG2431917.1"/>
    </source>
</evidence>
<dbReference type="InterPro" id="IPR038352">
    <property type="entry name" value="Imelysin_sf"/>
</dbReference>
<keyword evidence="6" id="KW-1185">Reference proteome</keyword>
<comment type="subcellular location">
    <subcellularLocation>
        <location evidence="1">Cell envelope</location>
    </subcellularLocation>
</comment>
<dbReference type="AlphaFoldDB" id="A0A9X1R548"/>
<comment type="caution">
    <text evidence="5">The sequence shown here is derived from an EMBL/GenBank/DDBJ whole genome shotgun (WGS) entry which is preliminary data.</text>
</comment>
<dbReference type="CDD" id="cd14659">
    <property type="entry name" value="Imelysin-like_IPPA"/>
    <property type="match status" value="1"/>
</dbReference>
<dbReference type="EMBL" id="JAIRBB010000013">
    <property type="protein sequence ID" value="MCG2431917.1"/>
    <property type="molecule type" value="Genomic_DNA"/>
</dbReference>